<organism evidence="3 4">
    <name type="scientific">Ponticaulis profundi</name>
    <dbReference type="NCBI Taxonomy" id="2665222"/>
    <lineage>
        <taxon>Bacteria</taxon>
        <taxon>Pseudomonadati</taxon>
        <taxon>Pseudomonadota</taxon>
        <taxon>Alphaproteobacteria</taxon>
        <taxon>Hyphomonadales</taxon>
        <taxon>Hyphomonadaceae</taxon>
        <taxon>Ponticaulis</taxon>
    </lineage>
</organism>
<dbReference type="Proteomes" id="UP001596303">
    <property type="component" value="Unassembled WGS sequence"/>
</dbReference>
<accession>A0ABW1SBB8</accession>
<keyword evidence="3" id="KW-0489">Methyltransferase</keyword>
<keyword evidence="4" id="KW-1185">Reference proteome</keyword>
<dbReference type="RefSeq" id="WP_377378869.1">
    <property type="nucleotide sequence ID" value="NZ_JBHSSW010000012.1"/>
</dbReference>
<dbReference type="SUPFAM" id="SSF53335">
    <property type="entry name" value="S-adenosyl-L-methionine-dependent methyltransferases"/>
    <property type="match status" value="1"/>
</dbReference>
<evidence type="ECO:0000256" key="2">
    <source>
        <dbReference type="SAM" id="SignalP"/>
    </source>
</evidence>
<keyword evidence="2" id="KW-0732">Signal</keyword>
<feature type="signal peptide" evidence="2">
    <location>
        <begin position="1"/>
        <end position="21"/>
    </location>
</feature>
<dbReference type="PROSITE" id="PS51257">
    <property type="entry name" value="PROKAR_LIPOPROTEIN"/>
    <property type="match status" value="1"/>
</dbReference>
<feature type="compositionally biased region" description="Low complexity" evidence="1">
    <location>
        <begin position="23"/>
        <end position="50"/>
    </location>
</feature>
<evidence type="ECO:0000256" key="1">
    <source>
        <dbReference type="SAM" id="MobiDB-lite"/>
    </source>
</evidence>
<proteinExistence type="predicted"/>
<protein>
    <submittedName>
        <fullName evidence="3">Class I SAM-dependent methyltransferase</fullName>
    </submittedName>
</protein>
<evidence type="ECO:0000313" key="4">
    <source>
        <dbReference type="Proteomes" id="UP001596303"/>
    </source>
</evidence>
<evidence type="ECO:0000313" key="3">
    <source>
        <dbReference type="EMBL" id="MFC6198558.1"/>
    </source>
</evidence>
<dbReference type="InterPro" id="IPR029063">
    <property type="entry name" value="SAM-dependent_MTases_sf"/>
</dbReference>
<feature type="region of interest" description="Disordered" evidence="1">
    <location>
        <begin position="260"/>
        <end position="280"/>
    </location>
</feature>
<name>A0ABW1SBB8_9PROT</name>
<gene>
    <name evidence="3" type="ORF">ACFQDM_10720</name>
</gene>
<dbReference type="Gene3D" id="3.40.50.150">
    <property type="entry name" value="Vaccinia Virus protein VP39"/>
    <property type="match status" value="1"/>
</dbReference>
<dbReference type="GO" id="GO:0008168">
    <property type="term" value="F:methyltransferase activity"/>
    <property type="evidence" value="ECO:0007669"/>
    <property type="project" value="UniProtKB-KW"/>
</dbReference>
<comment type="caution">
    <text evidence="3">The sequence shown here is derived from an EMBL/GenBank/DDBJ whole genome shotgun (WGS) entry which is preliminary data.</text>
</comment>
<dbReference type="GO" id="GO:0032259">
    <property type="term" value="P:methylation"/>
    <property type="evidence" value="ECO:0007669"/>
    <property type="project" value="UniProtKB-KW"/>
</dbReference>
<feature type="chain" id="PRO_5046872102" evidence="2">
    <location>
        <begin position="22"/>
        <end position="324"/>
    </location>
</feature>
<reference evidence="4" key="1">
    <citation type="journal article" date="2019" name="Int. J. Syst. Evol. Microbiol.">
        <title>The Global Catalogue of Microorganisms (GCM) 10K type strain sequencing project: providing services to taxonomists for standard genome sequencing and annotation.</title>
        <authorList>
            <consortium name="The Broad Institute Genomics Platform"/>
            <consortium name="The Broad Institute Genome Sequencing Center for Infectious Disease"/>
            <person name="Wu L."/>
            <person name="Ma J."/>
        </authorList>
    </citation>
    <scope>NUCLEOTIDE SEQUENCE [LARGE SCALE GENOMIC DNA]</scope>
    <source>
        <strain evidence="4">CGMCC-1.15741</strain>
    </source>
</reference>
<feature type="region of interest" description="Disordered" evidence="1">
    <location>
        <begin position="22"/>
        <end position="50"/>
    </location>
</feature>
<dbReference type="EMBL" id="JBHSSW010000012">
    <property type="protein sequence ID" value="MFC6198558.1"/>
    <property type="molecule type" value="Genomic_DNA"/>
</dbReference>
<keyword evidence="3" id="KW-0808">Transferase</keyword>
<sequence>MSRPLGVMGVSALALMMAACGGSEEPAPDATPTETPTSEASETATPEATETMEVSGLDAAIAGEWRSEDAKARDAFRNPKETLEFFEIEPTDTVAEIWPGGGWYASILAPYLKDEGTYIAVGFDADSSDYAARASENFQTNFIDQPDIYGDIVVAELSPETGPIAEENSIDTILTFRNVHNWMSGGYTEKVFADMYAALKPGGILGVVEHRLPSGSEQDPSASSGYVHEDFVKQLASEAGFVFVADSDINANPADTADHPFGVWTLPPTSRTTDRDGNMPEGFDAAKYEAIGESDRMTLKFRKPTAEEIAAAEAEAASEEAEEE</sequence>